<dbReference type="RefSeq" id="WP_182298229.1">
    <property type="nucleotide sequence ID" value="NZ_CP041969.1"/>
</dbReference>
<gene>
    <name evidence="2" type="ORF">FPL14_15155</name>
</gene>
<dbReference type="InterPro" id="IPR004919">
    <property type="entry name" value="GmrSD_N"/>
</dbReference>
<evidence type="ECO:0000259" key="1">
    <source>
        <dbReference type="Pfam" id="PF03235"/>
    </source>
</evidence>
<accession>A0A7G5BZK1</accession>
<dbReference type="Pfam" id="PF03235">
    <property type="entry name" value="GmrSD_N"/>
    <property type="match status" value="1"/>
</dbReference>
<evidence type="ECO:0000313" key="2">
    <source>
        <dbReference type="EMBL" id="QMV42385.1"/>
    </source>
</evidence>
<dbReference type="KEGG" id="cchl:FPL14_15155"/>
<sequence>MKCTATELEIETLVNRIESKDIELQPDFQRGEVWSNQKKKKLIDSILRGWRIPPVHVIENKDNYIDEVLDGQQRLATIRDFMKDIIKVDGTLMPIDLQIDSLHGKTFSELDREIQRRFKKYSLTIIRLTEFTPEEPAELFYRLNQPASLTSAEQRNAFIGDTRNQVRELVSIFETHGANKESIGFSNSRMAYDDIISKFCYTLETGSLRKKITSTDISEKYRTNKPFSPYVFEDASKVLRFFSKAITNYEFRRLSLNKATLFSWLIFTKRHVDVISSSKLSQLVFQFEFEREYAKGKANNNLFERGSINFDKYPFYENMFLLFNQRASMGSTDATSIMVRDIILELFACMNMSEHMDHAIFEVFESIYSKYQNLPLSIETTIDTTSWGNI</sequence>
<organism evidence="2 3">
    <name type="scientific">Cohnella cholangitidis</name>
    <dbReference type="NCBI Taxonomy" id="2598458"/>
    <lineage>
        <taxon>Bacteria</taxon>
        <taxon>Bacillati</taxon>
        <taxon>Bacillota</taxon>
        <taxon>Bacilli</taxon>
        <taxon>Bacillales</taxon>
        <taxon>Paenibacillaceae</taxon>
        <taxon>Cohnella</taxon>
    </lineage>
</organism>
<proteinExistence type="predicted"/>
<dbReference type="Proteomes" id="UP000515679">
    <property type="component" value="Chromosome"/>
</dbReference>
<reference evidence="2 3" key="1">
    <citation type="submission" date="2019-07" db="EMBL/GenBank/DDBJ databases">
        <authorList>
            <person name="Kim J.K."/>
            <person name="Cheong H.-M."/>
            <person name="Choi Y."/>
            <person name="Hwang K.J."/>
            <person name="Lee S."/>
            <person name="Choi C."/>
        </authorList>
    </citation>
    <scope>NUCLEOTIDE SEQUENCE [LARGE SCALE GENOMIC DNA]</scope>
    <source>
        <strain evidence="2 3">KS 22</strain>
    </source>
</reference>
<protein>
    <submittedName>
        <fullName evidence="2">DUF262 domain-containing protein</fullName>
    </submittedName>
</protein>
<dbReference type="PANTHER" id="PTHR39639">
    <property type="entry name" value="CHROMOSOME 16, WHOLE GENOME SHOTGUN SEQUENCE"/>
    <property type="match status" value="1"/>
</dbReference>
<dbReference type="PANTHER" id="PTHR39639:SF1">
    <property type="entry name" value="DUF262 DOMAIN-CONTAINING PROTEIN"/>
    <property type="match status" value="1"/>
</dbReference>
<name>A0A7G5BZK1_9BACL</name>
<dbReference type="AlphaFoldDB" id="A0A7G5BZK1"/>
<evidence type="ECO:0000313" key="3">
    <source>
        <dbReference type="Proteomes" id="UP000515679"/>
    </source>
</evidence>
<feature type="domain" description="GmrSD restriction endonucleases N-terminal" evidence="1">
    <location>
        <begin position="10"/>
        <end position="159"/>
    </location>
</feature>
<keyword evidence="3" id="KW-1185">Reference proteome</keyword>
<dbReference type="EMBL" id="CP041969">
    <property type="protein sequence ID" value="QMV42385.1"/>
    <property type="molecule type" value="Genomic_DNA"/>
</dbReference>